<dbReference type="PROSITE" id="PS50106">
    <property type="entry name" value="PDZ"/>
    <property type="match status" value="1"/>
</dbReference>
<gene>
    <name evidence="13" type="ORF">GIL414_LOCUS17813</name>
</gene>
<dbReference type="SUPFAM" id="SSF50156">
    <property type="entry name" value="PDZ domain-like"/>
    <property type="match status" value="1"/>
</dbReference>
<dbReference type="GO" id="GO:0061061">
    <property type="term" value="P:muscle structure development"/>
    <property type="evidence" value="ECO:0007669"/>
    <property type="project" value="TreeGrafter"/>
</dbReference>
<dbReference type="InterPro" id="IPR031847">
    <property type="entry name" value="PDLI1-4/Zasp-like_mid"/>
</dbReference>
<dbReference type="Gene3D" id="2.30.42.10">
    <property type="match status" value="1"/>
</dbReference>
<evidence type="ECO:0000256" key="3">
    <source>
        <dbReference type="ARBA" id="ARBA00022490"/>
    </source>
</evidence>
<dbReference type="FunFam" id="2.30.42.10:FF:000055">
    <property type="entry name" value="PDZ and LIM domain protein 3"/>
    <property type="match status" value="1"/>
</dbReference>
<feature type="domain" description="PDZ" evidence="12">
    <location>
        <begin position="8"/>
        <end position="91"/>
    </location>
</feature>
<evidence type="ECO:0000256" key="4">
    <source>
        <dbReference type="ARBA" id="ARBA00022723"/>
    </source>
</evidence>
<dbReference type="Proteomes" id="UP000681720">
    <property type="component" value="Unassembled WGS sequence"/>
</dbReference>
<dbReference type="CDD" id="cd23068">
    <property type="entry name" value="PDZ_ZASP52-like"/>
    <property type="match status" value="1"/>
</dbReference>
<feature type="domain" description="LIM zinc-binding" evidence="11">
    <location>
        <begin position="468"/>
        <end position="527"/>
    </location>
</feature>
<dbReference type="Gene3D" id="2.10.110.10">
    <property type="entry name" value="Cysteine Rich Protein"/>
    <property type="match status" value="3"/>
</dbReference>
<dbReference type="FunFam" id="2.10.110.10:FF:000010">
    <property type="entry name" value="PDZ and LIM domain protein 5"/>
    <property type="match status" value="1"/>
</dbReference>
<keyword evidence="6 9" id="KW-0862">Zinc</keyword>
<evidence type="ECO:0000259" key="12">
    <source>
        <dbReference type="PROSITE" id="PS50106"/>
    </source>
</evidence>
<dbReference type="InterPro" id="IPR036034">
    <property type="entry name" value="PDZ_sf"/>
</dbReference>
<feature type="domain" description="LIM zinc-binding" evidence="11">
    <location>
        <begin position="528"/>
        <end position="584"/>
    </location>
</feature>
<feature type="region of interest" description="Disordered" evidence="10">
    <location>
        <begin position="117"/>
        <end position="137"/>
    </location>
</feature>
<comment type="subcellular location">
    <subcellularLocation>
        <location evidence="1">Cell junction</location>
    </subcellularLocation>
    <subcellularLocation>
        <location evidence="2">Cytoplasm</location>
    </subcellularLocation>
</comment>
<feature type="compositionally biased region" description="Low complexity" evidence="10">
    <location>
        <begin position="174"/>
        <end position="185"/>
    </location>
</feature>
<dbReference type="Pfam" id="PF15936">
    <property type="entry name" value="DUF4749"/>
    <property type="match status" value="1"/>
</dbReference>
<keyword evidence="4 9" id="KW-0479">Metal-binding</keyword>
<name>A0A8S2QS79_9BILA</name>
<evidence type="ECO:0000256" key="6">
    <source>
        <dbReference type="ARBA" id="ARBA00022833"/>
    </source>
</evidence>
<dbReference type="PROSITE" id="PS00478">
    <property type="entry name" value="LIM_DOMAIN_1"/>
    <property type="match status" value="2"/>
</dbReference>
<dbReference type="SMART" id="SM00735">
    <property type="entry name" value="ZM"/>
    <property type="match status" value="1"/>
</dbReference>
<feature type="region of interest" description="Disordered" evidence="10">
    <location>
        <begin position="168"/>
        <end position="195"/>
    </location>
</feature>
<protein>
    <recommendedName>
        <fullName evidence="15">PDZ and LIM domain protein Zasp</fullName>
    </recommendedName>
</protein>
<keyword evidence="7" id="KW-0965">Cell junction</keyword>
<dbReference type="GO" id="GO:0001725">
    <property type="term" value="C:stress fiber"/>
    <property type="evidence" value="ECO:0007669"/>
    <property type="project" value="TreeGrafter"/>
</dbReference>
<evidence type="ECO:0000259" key="11">
    <source>
        <dbReference type="PROSITE" id="PS50023"/>
    </source>
</evidence>
<dbReference type="AlphaFoldDB" id="A0A8S2QS79"/>
<accession>A0A8S2QS79</accession>
<sequence>MPSYTMLNVKMQRDSNSTPWGFRMQGGKDFGCPLQIQKVNPSSLAERCGMQANDYIVKIGQTSTEHLKHPDAQETIKQQNNTLELTLQRGAPPDTNDYNSRADFPPHQLMQSAQNNFSSLSQNRPPPPPPQPAAPQVAMPVSNNRALLSQAHNTPIGLYSAENVTETLERTLKSSPPSSRSNNNRNDQKTPVVLRTSDIEDLQQKYLTMDVQTNNKSQSRQGPAFRALVKGLDESNESTDLVPSTQNSSNNKQVNTSAIKGFRYTPTDMNITPEYQIEEPKNYNEFKATVPRSMPKPPPISAPYDYSQHQPRPAPYIASPPPLSPAPPVPTQPKPNGIVLIHSKTNEITRNTRKDYLIKIFASLYFLATNKPSFNVNIQGTPRSGNRVIMKGSKGSASLTRNDNNNQPAVCHSCGISIRGPYISAIGRCYCVDHFTCSNCKANLVDCGFVEENGKLYCENDFEQYLAPRCAKCSQSILKECVHALEKTWHPECFTCSACKKSIGTGSFHVEEGEPYCIEDYRRMFQAKCTSCDFPIEPGDKYLEALGGTYHVECFNCSMCQVSLNGQPFLVKNNRPYCRLHGRS</sequence>
<evidence type="ECO:0008006" key="15">
    <source>
        <dbReference type="Google" id="ProtNLM"/>
    </source>
</evidence>
<dbReference type="PANTHER" id="PTHR24214">
    <property type="entry name" value="PDZ AND LIM DOMAIN PROTEIN ZASP"/>
    <property type="match status" value="1"/>
</dbReference>
<dbReference type="CDD" id="cd09361">
    <property type="entry name" value="LIM1_Enigma_like"/>
    <property type="match status" value="1"/>
</dbReference>
<evidence type="ECO:0000256" key="5">
    <source>
        <dbReference type="ARBA" id="ARBA00022737"/>
    </source>
</evidence>
<proteinExistence type="predicted"/>
<dbReference type="InterPro" id="IPR001781">
    <property type="entry name" value="Znf_LIM"/>
</dbReference>
<evidence type="ECO:0000256" key="7">
    <source>
        <dbReference type="ARBA" id="ARBA00022949"/>
    </source>
</evidence>
<evidence type="ECO:0000256" key="8">
    <source>
        <dbReference type="ARBA" id="ARBA00023038"/>
    </source>
</evidence>
<dbReference type="GO" id="GO:0005912">
    <property type="term" value="C:adherens junction"/>
    <property type="evidence" value="ECO:0007669"/>
    <property type="project" value="TreeGrafter"/>
</dbReference>
<organism evidence="13 14">
    <name type="scientific">Rotaria magnacalcarata</name>
    <dbReference type="NCBI Taxonomy" id="392030"/>
    <lineage>
        <taxon>Eukaryota</taxon>
        <taxon>Metazoa</taxon>
        <taxon>Spiralia</taxon>
        <taxon>Gnathifera</taxon>
        <taxon>Rotifera</taxon>
        <taxon>Eurotatoria</taxon>
        <taxon>Bdelloidea</taxon>
        <taxon>Philodinida</taxon>
        <taxon>Philodinidae</taxon>
        <taxon>Rotaria</taxon>
    </lineage>
</organism>
<evidence type="ECO:0000313" key="13">
    <source>
        <dbReference type="EMBL" id="CAF4116087.1"/>
    </source>
</evidence>
<evidence type="ECO:0000256" key="10">
    <source>
        <dbReference type="SAM" id="MobiDB-lite"/>
    </source>
</evidence>
<dbReference type="PROSITE" id="PS50023">
    <property type="entry name" value="LIM_DOMAIN_2"/>
    <property type="match status" value="3"/>
</dbReference>
<feature type="compositionally biased region" description="Pro residues" evidence="10">
    <location>
        <begin position="124"/>
        <end position="133"/>
    </location>
</feature>
<dbReference type="GO" id="GO:0031941">
    <property type="term" value="C:filamentous actin"/>
    <property type="evidence" value="ECO:0007669"/>
    <property type="project" value="TreeGrafter"/>
</dbReference>
<keyword evidence="8 9" id="KW-0440">LIM domain</keyword>
<dbReference type="GO" id="GO:0046872">
    <property type="term" value="F:metal ion binding"/>
    <property type="evidence" value="ECO:0007669"/>
    <property type="project" value="UniProtKB-KW"/>
</dbReference>
<dbReference type="GO" id="GO:0003779">
    <property type="term" value="F:actin binding"/>
    <property type="evidence" value="ECO:0007669"/>
    <property type="project" value="TreeGrafter"/>
</dbReference>
<dbReference type="InterPro" id="IPR050604">
    <property type="entry name" value="PDZ-LIM_domain"/>
</dbReference>
<feature type="domain" description="LIM zinc-binding" evidence="11">
    <location>
        <begin position="409"/>
        <end position="467"/>
    </location>
</feature>
<dbReference type="SMART" id="SM00228">
    <property type="entry name" value="PDZ"/>
    <property type="match status" value="1"/>
</dbReference>
<evidence type="ECO:0000256" key="1">
    <source>
        <dbReference type="ARBA" id="ARBA00004282"/>
    </source>
</evidence>
<dbReference type="Pfam" id="PF00412">
    <property type="entry name" value="LIM"/>
    <property type="match status" value="3"/>
</dbReference>
<dbReference type="GO" id="GO:0030018">
    <property type="term" value="C:Z disc"/>
    <property type="evidence" value="ECO:0007669"/>
    <property type="project" value="TreeGrafter"/>
</dbReference>
<dbReference type="PANTHER" id="PTHR24214:SF38">
    <property type="entry name" value="PDZ AND LIM DOMAIN PROTEIN ZASP-RELATED"/>
    <property type="match status" value="1"/>
</dbReference>
<reference evidence="13" key="1">
    <citation type="submission" date="2021-02" db="EMBL/GenBank/DDBJ databases">
        <authorList>
            <person name="Nowell W R."/>
        </authorList>
    </citation>
    <scope>NUCLEOTIDE SEQUENCE</scope>
</reference>
<dbReference type="SMART" id="SM00132">
    <property type="entry name" value="LIM"/>
    <property type="match status" value="3"/>
</dbReference>
<evidence type="ECO:0000256" key="2">
    <source>
        <dbReference type="ARBA" id="ARBA00004496"/>
    </source>
</evidence>
<dbReference type="GO" id="GO:0030036">
    <property type="term" value="P:actin cytoskeleton organization"/>
    <property type="evidence" value="ECO:0007669"/>
    <property type="project" value="TreeGrafter"/>
</dbReference>
<keyword evidence="5" id="KW-0677">Repeat</keyword>
<dbReference type="EMBL" id="CAJOBJ010008578">
    <property type="protein sequence ID" value="CAF4116087.1"/>
    <property type="molecule type" value="Genomic_DNA"/>
</dbReference>
<dbReference type="GO" id="GO:0051371">
    <property type="term" value="F:muscle alpha-actinin binding"/>
    <property type="evidence" value="ECO:0007669"/>
    <property type="project" value="TreeGrafter"/>
</dbReference>
<dbReference type="InterPro" id="IPR006643">
    <property type="entry name" value="Zasp-like_motif"/>
</dbReference>
<dbReference type="SUPFAM" id="SSF57716">
    <property type="entry name" value="Glucocorticoid receptor-like (DNA-binding domain)"/>
    <property type="match status" value="2"/>
</dbReference>
<dbReference type="FunFam" id="2.10.110.10:FF:000069">
    <property type="entry name" value="Uncharacterized protein, isoform Z"/>
    <property type="match status" value="1"/>
</dbReference>
<dbReference type="InterPro" id="IPR001478">
    <property type="entry name" value="PDZ"/>
</dbReference>
<comment type="caution">
    <text evidence="13">The sequence shown here is derived from an EMBL/GenBank/DDBJ whole genome shotgun (WGS) entry which is preliminary data.</text>
</comment>
<keyword evidence="3" id="KW-0963">Cytoplasm</keyword>
<dbReference type="FunFam" id="2.10.110.10:FF:000008">
    <property type="entry name" value="Paxillin isoform 1"/>
    <property type="match status" value="1"/>
</dbReference>
<dbReference type="Pfam" id="PF00595">
    <property type="entry name" value="PDZ"/>
    <property type="match status" value="1"/>
</dbReference>
<evidence type="ECO:0000313" key="14">
    <source>
        <dbReference type="Proteomes" id="UP000681720"/>
    </source>
</evidence>
<evidence type="ECO:0000256" key="9">
    <source>
        <dbReference type="PROSITE-ProRule" id="PRU00125"/>
    </source>
</evidence>